<keyword evidence="1" id="KW-1133">Transmembrane helix</keyword>
<proteinExistence type="predicted"/>
<dbReference type="Proteomes" id="UP000784294">
    <property type="component" value="Unassembled WGS sequence"/>
</dbReference>
<organism evidence="2 3">
    <name type="scientific">Protopolystoma xenopodis</name>
    <dbReference type="NCBI Taxonomy" id="117903"/>
    <lineage>
        <taxon>Eukaryota</taxon>
        <taxon>Metazoa</taxon>
        <taxon>Spiralia</taxon>
        <taxon>Lophotrochozoa</taxon>
        <taxon>Platyhelminthes</taxon>
        <taxon>Monogenea</taxon>
        <taxon>Polyopisthocotylea</taxon>
        <taxon>Polystomatidea</taxon>
        <taxon>Polystomatidae</taxon>
        <taxon>Protopolystoma</taxon>
    </lineage>
</organism>
<feature type="transmembrane region" description="Helical" evidence="1">
    <location>
        <begin position="144"/>
        <end position="165"/>
    </location>
</feature>
<keyword evidence="1" id="KW-0812">Transmembrane</keyword>
<protein>
    <submittedName>
        <fullName evidence="2">Uncharacterized protein</fullName>
    </submittedName>
</protein>
<keyword evidence="3" id="KW-1185">Reference proteome</keyword>
<dbReference type="AlphaFoldDB" id="A0A448X8B8"/>
<gene>
    <name evidence="2" type="ORF">PXEA_LOCUS24154</name>
</gene>
<dbReference type="OrthoDB" id="10262360at2759"/>
<keyword evidence="1" id="KW-0472">Membrane</keyword>
<name>A0A448X8B8_9PLAT</name>
<evidence type="ECO:0000313" key="3">
    <source>
        <dbReference type="Proteomes" id="UP000784294"/>
    </source>
</evidence>
<evidence type="ECO:0000313" key="2">
    <source>
        <dbReference type="EMBL" id="VEL30714.1"/>
    </source>
</evidence>
<accession>A0A448X8B8</accession>
<reference evidence="2" key="1">
    <citation type="submission" date="2018-11" db="EMBL/GenBank/DDBJ databases">
        <authorList>
            <consortium name="Pathogen Informatics"/>
        </authorList>
    </citation>
    <scope>NUCLEOTIDE SEQUENCE</scope>
</reference>
<dbReference type="EMBL" id="CAAALY010114761">
    <property type="protein sequence ID" value="VEL30714.1"/>
    <property type="molecule type" value="Genomic_DNA"/>
</dbReference>
<sequence length="168" mass="17656">MHHRPMDLMVSRHAAAMPLLVSRQSVTRHPEFPPPVAGVAGFRGQLGAPAWPGAVALPAGRQQHTIGHHLGGQLPTSESVGTVLMNQPASSTSVPMTSALTATSAGSVVGGAGPDSFFTSQMTAFNVWLQTADEKKPPATQLPILLQVIYHSFLTVIPLVFLSVYSGD</sequence>
<comment type="caution">
    <text evidence="2">The sequence shown here is derived from an EMBL/GenBank/DDBJ whole genome shotgun (WGS) entry which is preliminary data.</text>
</comment>
<evidence type="ECO:0000256" key="1">
    <source>
        <dbReference type="SAM" id="Phobius"/>
    </source>
</evidence>